<dbReference type="Proteomes" id="UP001501624">
    <property type="component" value="Unassembled WGS sequence"/>
</dbReference>
<sequence length="263" mass="28562">MASDEPRPGLVPGPSRRAGTLFAALYGELTPRPDRIPVTDRDPYIQFHDRAQAMGWLDNLWGMNDAGREHPLAAPGSALVTWFQVGIESVPGDRPLPVQPFLRCAGDVTTRLGELRLDAAQVLLPAYSLDTSARAEHARAPSLSTAAWFDDVRSATPVLVTVDSGQNPVVPVVAQRMHRWLVSLPQNVFRCEALVEREPVPPPLPDSFWHGPPRHRVTFQGTLAEWSLDAIGWLGGFLADLAAREGAAVPLLLTVSRATAIGP</sequence>
<dbReference type="RefSeq" id="WP_237337298.1">
    <property type="nucleotide sequence ID" value="NZ_BAABCM010000017.1"/>
</dbReference>
<protein>
    <submittedName>
        <fullName evidence="1">Uncharacterized protein</fullName>
    </submittedName>
</protein>
<evidence type="ECO:0000313" key="1">
    <source>
        <dbReference type="EMBL" id="GAA3848108.1"/>
    </source>
</evidence>
<gene>
    <name evidence="1" type="ORF">GCM10022380_77800</name>
</gene>
<reference evidence="2" key="1">
    <citation type="journal article" date="2019" name="Int. J. Syst. Evol. Microbiol.">
        <title>The Global Catalogue of Microorganisms (GCM) 10K type strain sequencing project: providing services to taxonomists for standard genome sequencing and annotation.</title>
        <authorList>
            <consortium name="The Broad Institute Genomics Platform"/>
            <consortium name="The Broad Institute Genome Sequencing Center for Infectious Disease"/>
            <person name="Wu L."/>
            <person name="Ma J."/>
        </authorList>
    </citation>
    <scope>NUCLEOTIDE SEQUENCE [LARGE SCALE GENOMIC DNA]</scope>
    <source>
        <strain evidence="2">JCM 17017</strain>
    </source>
</reference>
<comment type="caution">
    <text evidence="1">The sequence shown here is derived from an EMBL/GenBank/DDBJ whole genome shotgun (WGS) entry which is preliminary data.</text>
</comment>
<organism evidence="1 2">
    <name type="scientific">Amycolatopsis tucumanensis</name>
    <dbReference type="NCBI Taxonomy" id="401106"/>
    <lineage>
        <taxon>Bacteria</taxon>
        <taxon>Bacillati</taxon>
        <taxon>Actinomycetota</taxon>
        <taxon>Actinomycetes</taxon>
        <taxon>Pseudonocardiales</taxon>
        <taxon>Pseudonocardiaceae</taxon>
        <taxon>Amycolatopsis</taxon>
    </lineage>
</organism>
<name>A0ABP7JLP3_9PSEU</name>
<dbReference type="EMBL" id="BAABCM010000017">
    <property type="protein sequence ID" value="GAA3848108.1"/>
    <property type="molecule type" value="Genomic_DNA"/>
</dbReference>
<evidence type="ECO:0000313" key="2">
    <source>
        <dbReference type="Proteomes" id="UP001501624"/>
    </source>
</evidence>
<accession>A0ABP7JLP3</accession>
<keyword evidence="2" id="KW-1185">Reference proteome</keyword>
<proteinExistence type="predicted"/>